<organism evidence="1 2">
    <name type="scientific">Lepidopterella palustris CBS 459.81</name>
    <dbReference type="NCBI Taxonomy" id="1314670"/>
    <lineage>
        <taxon>Eukaryota</taxon>
        <taxon>Fungi</taxon>
        <taxon>Dikarya</taxon>
        <taxon>Ascomycota</taxon>
        <taxon>Pezizomycotina</taxon>
        <taxon>Dothideomycetes</taxon>
        <taxon>Pleosporomycetidae</taxon>
        <taxon>Mytilinidiales</taxon>
        <taxon>Argynnaceae</taxon>
        <taxon>Lepidopterella</taxon>
    </lineage>
</organism>
<name>A0A8E2E364_9PEZI</name>
<gene>
    <name evidence="1" type="ORF">K432DRAFT_142242</name>
</gene>
<dbReference type="Proteomes" id="UP000250266">
    <property type="component" value="Unassembled WGS sequence"/>
</dbReference>
<dbReference type="Gene3D" id="3.80.10.10">
    <property type="entry name" value="Ribonuclease Inhibitor"/>
    <property type="match status" value="1"/>
</dbReference>
<proteinExistence type="predicted"/>
<accession>A0A8E2E364</accession>
<dbReference type="SUPFAM" id="SSF52047">
    <property type="entry name" value="RNI-like"/>
    <property type="match status" value="1"/>
</dbReference>
<evidence type="ECO:0008006" key="3">
    <source>
        <dbReference type="Google" id="ProtNLM"/>
    </source>
</evidence>
<keyword evidence="2" id="KW-1185">Reference proteome</keyword>
<dbReference type="EMBL" id="KV745200">
    <property type="protein sequence ID" value="OCK76552.1"/>
    <property type="molecule type" value="Genomic_DNA"/>
</dbReference>
<dbReference type="InterPro" id="IPR032675">
    <property type="entry name" value="LRR_dom_sf"/>
</dbReference>
<dbReference type="OrthoDB" id="3917367at2759"/>
<dbReference type="AlphaFoldDB" id="A0A8E2E364"/>
<evidence type="ECO:0000313" key="1">
    <source>
        <dbReference type="EMBL" id="OCK76552.1"/>
    </source>
</evidence>
<evidence type="ECO:0000313" key="2">
    <source>
        <dbReference type="Proteomes" id="UP000250266"/>
    </source>
</evidence>
<reference evidence="1 2" key="1">
    <citation type="journal article" date="2016" name="Nat. Commun.">
        <title>Ectomycorrhizal ecology is imprinted in the genome of the dominant symbiotic fungus Cenococcum geophilum.</title>
        <authorList>
            <consortium name="DOE Joint Genome Institute"/>
            <person name="Peter M."/>
            <person name="Kohler A."/>
            <person name="Ohm R.A."/>
            <person name="Kuo A."/>
            <person name="Krutzmann J."/>
            <person name="Morin E."/>
            <person name="Arend M."/>
            <person name="Barry K.W."/>
            <person name="Binder M."/>
            <person name="Choi C."/>
            <person name="Clum A."/>
            <person name="Copeland A."/>
            <person name="Grisel N."/>
            <person name="Haridas S."/>
            <person name="Kipfer T."/>
            <person name="LaButti K."/>
            <person name="Lindquist E."/>
            <person name="Lipzen A."/>
            <person name="Maire R."/>
            <person name="Meier B."/>
            <person name="Mihaltcheva S."/>
            <person name="Molinier V."/>
            <person name="Murat C."/>
            <person name="Poggeler S."/>
            <person name="Quandt C.A."/>
            <person name="Sperisen C."/>
            <person name="Tritt A."/>
            <person name="Tisserant E."/>
            <person name="Crous P.W."/>
            <person name="Henrissat B."/>
            <person name="Nehls U."/>
            <person name="Egli S."/>
            <person name="Spatafora J.W."/>
            <person name="Grigoriev I.V."/>
            <person name="Martin F.M."/>
        </authorList>
    </citation>
    <scope>NUCLEOTIDE SEQUENCE [LARGE SCALE GENOMIC DNA]</scope>
    <source>
        <strain evidence="1 2">CBS 459.81</strain>
    </source>
</reference>
<sequence>MIESQENLSLQRLDDDVLHLILGEAYRDDRSTLCSTSKVSRRFYQLSVPWLYRIVHIKFTSKTYRALFARLQKDGSNLQYFVRKIRLSEYFRSKHEHRRQLVDFLPKLKRVESFWWDDYCDMPCHILDCLQKNWPKAQLTVTAKQVWMSRPNEVQMCKDVLYPVWPSSAHLRTFILTTARDTDFPPDSKRSLFKMLRSSPNLKTLHILDWISYHYGSYPDMSSIFCQGSGDLVQLEELVLKGQIEPILTLRELEVLGLNGGWEKLKILRLNPAKFLPAFIGRVPSLEVLGCDCLLRGAMERFDGSISLAAPLGPLQELDYEDINITLPIEMLQHVSSTLRTVKMHKKKPTIHGFDICYPPGLETHELEKINEACPGLEVLAIDMRWDNEWPWQFLASFAEFRNLTHLTLFVEWPIEIGIEPVVDEVQCMRLFNFVSAQKLGRQFRRLTVEQAMYGMQFGMVPIRHNFACELQLDGSVNVEIYRGQWEIELREKAEDEAALQVKDLKSFSTGRLVCLARQLDAPWTEACLDPDMLAEGDATLEEDFGCNTTHSLEPSSRGILGSFKRDNTPASKIVKENSSKSFGKYFRSISRRRTHSSQVKEATKMPQFPEKLVKDELLGRMLEKRSRKMFPDDVTLYDVLDSDRKCQE</sequence>
<protein>
    <recommendedName>
        <fullName evidence="3">F-box domain-containing protein</fullName>
    </recommendedName>
</protein>